<dbReference type="Proteomes" id="UP000322077">
    <property type="component" value="Unassembled WGS sequence"/>
</dbReference>
<name>A0A5D9C9Q6_9SPHN</name>
<dbReference type="InterPro" id="IPR029058">
    <property type="entry name" value="AB_hydrolase_fold"/>
</dbReference>
<evidence type="ECO:0000256" key="1">
    <source>
        <dbReference type="ARBA" id="ARBA00010515"/>
    </source>
</evidence>
<evidence type="ECO:0000313" key="6">
    <source>
        <dbReference type="Proteomes" id="UP000322077"/>
    </source>
</evidence>
<gene>
    <name evidence="5" type="ORF">FYJ91_09655</name>
</gene>
<dbReference type="PANTHER" id="PTHR48081:SF30">
    <property type="entry name" value="ACETYL-HYDROLASE LIPR-RELATED"/>
    <property type="match status" value="1"/>
</dbReference>
<evidence type="ECO:0000313" key="5">
    <source>
        <dbReference type="EMBL" id="TZG28136.1"/>
    </source>
</evidence>
<comment type="similarity">
    <text evidence="1">Belongs to the 'GDXG' lipolytic enzyme family.</text>
</comment>
<keyword evidence="2 5" id="KW-0378">Hydrolase</keyword>
<dbReference type="Pfam" id="PF07859">
    <property type="entry name" value="Abhydrolase_3"/>
    <property type="match status" value="1"/>
</dbReference>
<keyword evidence="6" id="KW-1185">Reference proteome</keyword>
<dbReference type="GO" id="GO:0004806">
    <property type="term" value="F:triacylglycerol lipase activity"/>
    <property type="evidence" value="ECO:0007669"/>
    <property type="project" value="TreeGrafter"/>
</dbReference>
<dbReference type="PANTHER" id="PTHR48081">
    <property type="entry name" value="AB HYDROLASE SUPERFAMILY PROTEIN C4A8.06C"/>
    <property type="match status" value="1"/>
</dbReference>
<evidence type="ECO:0000259" key="4">
    <source>
        <dbReference type="Pfam" id="PF07859"/>
    </source>
</evidence>
<dbReference type="EMBL" id="VTOU01000002">
    <property type="protein sequence ID" value="TZG28136.1"/>
    <property type="molecule type" value="Genomic_DNA"/>
</dbReference>
<reference evidence="5 6" key="1">
    <citation type="submission" date="2019-08" db="EMBL/GenBank/DDBJ databases">
        <authorList>
            <person name="Wang G."/>
            <person name="Xu Z."/>
        </authorList>
    </citation>
    <scope>NUCLEOTIDE SEQUENCE [LARGE SCALE GENOMIC DNA]</scope>
    <source>
        <strain evidence="5 6">ZX</strain>
    </source>
</reference>
<protein>
    <submittedName>
        <fullName evidence="5">Alpha/beta hydrolase</fullName>
    </submittedName>
</protein>
<feature type="domain" description="Alpha/beta hydrolase fold-3" evidence="4">
    <location>
        <begin position="140"/>
        <end position="337"/>
    </location>
</feature>
<sequence length="363" mass="39201">MRASSASPPGLSTSHRWHGTLPLRITKERRANVADQDYKGVRTEGRLIPPPVSISAEARAHLEAMVGPDGIPAGLLGANPSPDDHPAWRELKTIANARIIEMMQPRFASVTSTVETIELGGARVHVATPANAGPDDRAYVDIHGGALVYGEGEMCRMGAQLQAMLHGVRVYGIDYRTPPEHPYPAALDDCVGAYRALLDRYRPDRLVMGGSSAGGNLAAALALRARDEGLPLPASLLLMTPEVDLTESGDTFQTNQRLDVVLPRPLMNTNLLYAAGHDLADPYLSPLFGDFTKGFPRTLIQAGTRDLFLSNAVRMHRALRRANVPVELHIFEGMPHGGFGGSSPEDAELAGEVKRFVRESWGA</sequence>
<evidence type="ECO:0000256" key="2">
    <source>
        <dbReference type="ARBA" id="ARBA00022801"/>
    </source>
</evidence>
<dbReference type="AlphaFoldDB" id="A0A5D9C9Q6"/>
<dbReference type="SUPFAM" id="SSF53474">
    <property type="entry name" value="alpha/beta-Hydrolases"/>
    <property type="match status" value="1"/>
</dbReference>
<feature type="compositionally biased region" description="Polar residues" evidence="3">
    <location>
        <begin position="1"/>
        <end position="14"/>
    </location>
</feature>
<proteinExistence type="inferred from homology"/>
<accession>A0A5D9C9Q6</accession>
<dbReference type="InterPro" id="IPR013094">
    <property type="entry name" value="AB_hydrolase_3"/>
</dbReference>
<dbReference type="InterPro" id="IPR050300">
    <property type="entry name" value="GDXG_lipolytic_enzyme"/>
</dbReference>
<feature type="region of interest" description="Disordered" evidence="3">
    <location>
        <begin position="1"/>
        <end position="21"/>
    </location>
</feature>
<organism evidence="5 6">
    <name type="scientific">Sphingomonas montanisoli</name>
    <dbReference type="NCBI Taxonomy" id="2606412"/>
    <lineage>
        <taxon>Bacteria</taxon>
        <taxon>Pseudomonadati</taxon>
        <taxon>Pseudomonadota</taxon>
        <taxon>Alphaproteobacteria</taxon>
        <taxon>Sphingomonadales</taxon>
        <taxon>Sphingomonadaceae</taxon>
        <taxon>Sphingomonas</taxon>
    </lineage>
</organism>
<comment type="caution">
    <text evidence="5">The sequence shown here is derived from an EMBL/GenBank/DDBJ whole genome shotgun (WGS) entry which is preliminary data.</text>
</comment>
<evidence type="ECO:0000256" key="3">
    <source>
        <dbReference type="SAM" id="MobiDB-lite"/>
    </source>
</evidence>
<dbReference type="Gene3D" id="3.40.50.1820">
    <property type="entry name" value="alpha/beta hydrolase"/>
    <property type="match status" value="1"/>
</dbReference>